<dbReference type="Gene3D" id="3.20.70.20">
    <property type="match status" value="1"/>
</dbReference>
<evidence type="ECO:0000313" key="1">
    <source>
        <dbReference type="EMBL" id="PIR08531.1"/>
    </source>
</evidence>
<proteinExistence type="predicted"/>
<dbReference type="InterPro" id="IPR007841">
    <property type="entry name" value="UPF0210"/>
</dbReference>
<dbReference type="PANTHER" id="PTHR37560">
    <property type="entry name" value="UPF0210 PROTEIN SPR0218"/>
    <property type="match status" value="1"/>
</dbReference>
<dbReference type="AlphaFoldDB" id="A0A2H0NI17"/>
<dbReference type="EMBL" id="PCWS01000059">
    <property type="protein sequence ID" value="PIR08531.1"/>
    <property type="molecule type" value="Genomic_DNA"/>
</dbReference>
<dbReference type="PANTHER" id="PTHR37560:SF2">
    <property type="entry name" value="DUF711 DOMAIN-CONTAINING PROTEIN"/>
    <property type="match status" value="1"/>
</dbReference>
<reference evidence="1 2" key="1">
    <citation type="submission" date="2017-09" db="EMBL/GenBank/DDBJ databases">
        <title>Depth-based differentiation of microbial function through sediment-hosted aquifers and enrichment of novel symbionts in the deep terrestrial subsurface.</title>
        <authorList>
            <person name="Probst A.J."/>
            <person name="Ladd B."/>
            <person name="Jarett J.K."/>
            <person name="Geller-Mcgrath D.E."/>
            <person name="Sieber C.M."/>
            <person name="Emerson J.B."/>
            <person name="Anantharaman K."/>
            <person name="Thomas B.C."/>
            <person name="Malmstrom R."/>
            <person name="Stieglmeier M."/>
            <person name="Klingl A."/>
            <person name="Woyke T."/>
            <person name="Ryan C.M."/>
            <person name="Banfield J.F."/>
        </authorList>
    </citation>
    <scope>NUCLEOTIDE SEQUENCE [LARGE SCALE GENOMIC DNA]</scope>
    <source>
        <strain evidence="1">CG11_big_fil_rev_8_21_14_0_20_37_11</strain>
    </source>
</reference>
<evidence type="ECO:0008006" key="3">
    <source>
        <dbReference type="Google" id="ProtNLM"/>
    </source>
</evidence>
<dbReference type="SUPFAM" id="SSF51998">
    <property type="entry name" value="PFL-like glycyl radical enzymes"/>
    <property type="match status" value="1"/>
</dbReference>
<gene>
    <name evidence="1" type="ORF">COV53_02555</name>
</gene>
<comment type="caution">
    <text evidence="1">The sequence shown here is derived from an EMBL/GenBank/DDBJ whole genome shotgun (WGS) entry which is preliminary data.</text>
</comment>
<evidence type="ECO:0000313" key="2">
    <source>
        <dbReference type="Proteomes" id="UP000230707"/>
    </source>
</evidence>
<protein>
    <recommendedName>
        <fullName evidence="3">DUF711 domain-containing protein</fullName>
    </recommendedName>
</protein>
<dbReference type="Pfam" id="PF05167">
    <property type="entry name" value="DUF711"/>
    <property type="match status" value="1"/>
</dbReference>
<sequence>MADFLTAGNTSFNIDLTSEKITLRFTYLLFQIIKEDPGKTFLFTFVFNNRPSTPYFPSAAYEKNGYAIGLQPTNLSYDCRTLEEWLDKMKAAWSEIYDLFYKDPEFLGIDSSIAPILEVKGSLVKFVNRLGYSFSSSVTTDIYLKITNFLKENNPKPTGLCGLMFPCLEDSALAREYEKGNFSIERNIYLSLHSGLGIDTYPVGTDEDQNRVLDILRLVQGLSNKYRKPLSVRFVSDGKAKIREKTNFQNEFLQDVVIRPV</sequence>
<accession>A0A2H0NI17</accession>
<organism evidence="1 2">
    <name type="scientific">Candidatus Gottesmanbacteria bacterium CG11_big_fil_rev_8_21_14_0_20_37_11</name>
    <dbReference type="NCBI Taxonomy" id="1974575"/>
    <lineage>
        <taxon>Bacteria</taxon>
        <taxon>Candidatus Gottesmaniibacteriota</taxon>
    </lineage>
</organism>
<dbReference type="Proteomes" id="UP000230707">
    <property type="component" value="Unassembled WGS sequence"/>
</dbReference>
<name>A0A2H0NI17_9BACT</name>